<dbReference type="Pfam" id="PF00072">
    <property type="entry name" value="Response_reg"/>
    <property type="match status" value="1"/>
</dbReference>
<dbReference type="Pfam" id="PF04397">
    <property type="entry name" value="LytTR"/>
    <property type="match status" value="1"/>
</dbReference>
<dbReference type="SMART" id="SM00448">
    <property type="entry name" value="REC"/>
    <property type="match status" value="1"/>
</dbReference>
<keyword evidence="1" id="KW-0597">Phosphoprotein</keyword>
<evidence type="ECO:0000313" key="5">
    <source>
        <dbReference type="Proteomes" id="UP000293874"/>
    </source>
</evidence>
<dbReference type="PROSITE" id="PS50930">
    <property type="entry name" value="HTH_LYTTR"/>
    <property type="match status" value="1"/>
</dbReference>
<dbReference type="InterPro" id="IPR001789">
    <property type="entry name" value="Sig_transdc_resp-reg_receiver"/>
</dbReference>
<accession>A0A4Q7MZ53</accession>
<proteinExistence type="predicted"/>
<dbReference type="PANTHER" id="PTHR37299">
    <property type="entry name" value="TRANSCRIPTIONAL REGULATOR-RELATED"/>
    <property type="match status" value="1"/>
</dbReference>
<feature type="modified residue" description="4-aspartylphosphate" evidence="1">
    <location>
        <position position="55"/>
    </location>
</feature>
<dbReference type="Gene3D" id="3.40.50.2300">
    <property type="match status" value="1"/>
</dbReference>
<dbReference type="PANTHER" id="PTHR37299:SF1">
    <property type="entry name" value="STAGE 0 SPORULATION PROTEIN A HOMOLOG"/>
    <property type="match status" value="1"/>
</dbReference>
<dbReference type="InterPro" id="IPR046947">
    <property type="entry name" value="LytR-like"/>
</dbReference>
<dbReference type="InterPro" id="IPR007492">
    <property type="entry name" value="LytTR_DNA-bd_dom"/>
</dbReference>
<dbReference type="Gene3D" id="2.40.50.1020">
    <property type="entry name" value="LytTr DNA-binding domain"/>
    <property type="match status" value="1"/>
</dbReference>
<dbReference type="SUPFAM" id="SSF52172">
    <property type="entry name" value="CheY-like"/>
    <property type="match status" value="1"/>
</dbReference>
<dbReference type="EMBL" id="SGXA01000001">
    <property type="protein sequence ID" value="RZS74233.1"/>
    <property type="molecule type" value="Genomic_DNA"/>
</dbReference>
<feature type="domain" description="HTH LytTR-type" evidence="3">
    <location>
        <begin position="145"/>
        <end position="217"/>
    </location>
</feature>
<dbReference type="RefSeq" id="WP_130538709.1">
    <property type="nucleotide sequence ID" value="NZ_CP042431.1"/>
</dbReference>
<evidence type="ECO:0000259" key="2">
    <source>
        <dbReference type="PROSITE" id="PS50110"/>
    </source>
</evidence>
<comment type="caution">
    <text evidence="4">The sequence shown here is derived from an EMBL/GenBank/DDBJ whole genome shotgun (WGS) entry which is preliminary data.</text>
</comment>
<dbReference type="OrthoDB" id="2168082at2"/>
<dbReference type="AlphaFoldDB" id="A0A4Q7MZ53"/>
<evidence type="ECO:0000313" key="4">
    <source>
        <dbReference type="EMBL" id="RZS74233.1"/>
    </source>
</evidence>
<evidence type="ECO:0000259" key="3">
    <source>
        <dbReference type="PROSITE" id="PS50930"/>
    </source>
</evidence>
<name>A0A4Q7MZ53_9BACT</name>
<dbReference type="PROSITE" id="PS50110">
    <property type="entry name" value="RESPONSE_REGULATORY"/>
    <property type="match status" value="1"/>
</dbReference>
<dbReference type="FunFam" id="3.40.50.2300:FF:000361">
    <property type="entry name" value="Two-component system response regulator"/>
    <property type="match status" value="1"/>
</dbReference>
<sequence length="253" mass="28836">MKIVIIEDEIKAAKSLAALITQLRPESQIIAQLQSVEAALDFFGRQPQVDLLFMDIQLSDGISFDIFKTVSIACPIIFCTAFGEYAMEAIKANGIDYILKPFSKEELEKALARVDALSNFFQRDHNADLTALFNKLGREEGKKSFLVFQNNKYITIASGDIAFFHTRNETTQLVSFRKETYTIPNSLDQLQGQLSASQFYRLNRQYIINFDAVKEVEHYYGRKLLVHLHVPAPDDLTVGKEKSTAFLHWLSER</sequence>
<keyword evidence="5" id="KW-1185">Reference proteome</keyword>
<dbReference type="InterPro" id="IPR011006">
    <property type="entry name" value="CheY-like_superfamily"/>
</dbReference>
<evidence type="ECO:0000256" key="1">
    <source>
        <dbReference type="PROSITE-ProRule" id="PRU00169"/>
    </source>
</evidence>
<reference evidence="4 5" key="1">
    <citation type="submission" date="2019-02" db="EMBL/GenBank/DDBJ databases">
        <title>Genomic Encyclopedia of Type Strains, Phase IV (KMG-IV): sequencing the most valuable type-strain genomes for metagenomic binning, comparative biology and taxonomic classification.</title>
        <authorList>
            <person name="Goeker M."/>
        </authorList>
    </citation>
    <scope>NUCLEOTIDE SEQUENCE [LARGE SCALE GENOMIC DNA]</scope>
    <source>
        <strain evidence="4 5">DSM 18116</strain>
    </source>
</reference>
<dbReference type="Proteomes" id="UP000293874">
    <property type="component" value="Unassembled WGS sequence"/>
</dbReference>
<gene>
    <name evidence="4" type="ORF">EV199_0077</name>
</gene>
<dbReference type="GO" id="GO:0000156">
    <property type="term" value="F:phosphorelay response regulator activity"/>
    <property type="evidence" value="ECO:0007669"/>
    <property type="project" value="InterPro"/>
</dbReference>
<protein>
    <submittedName>
        <fullName evidence="4">LytTR family two component transcriptional regulator</fullName>
    </submittedName>
</protein>
<organism evidence="4 5">
    <name type="scientific">Pseudobacter ginsenosidimutans</name>
    <dbReference type="NCBI Taxonomy" id="661488"/>
    <lineage>
        <taxon>Bacteria</taxon>
        <taxon>Pseudomonadati</taxon>
        <taxon>Bacteroidota</taxon>
        <taxon>Chitinophagia</taxon>
        <taxon>Chitinophagales</taxon>
        <taxon>Chitinophagaceae</taxon>
        <taxon>Pseudobacter</taxon>
    </lineage>
</organism>
<dbReference type="SMART" id="SM00850">
    <property type="entry name" value="LytTR"/>
    <property type="match status" value="1"/>
</dbReference>
<feature type="domain" description="Response regulatory" evidence="2">
    <location>
        <begin position="2"/>
        <end position="115"/>
    </location>
</feature>
<dbReference type="GO" id="GO:0003677">
    <property type="term" value="F:DNA binding"/>
    <property type="evidence" value="ECO:0007669"/>
    <property type="project" value="InterPro"/>
</dbReference>